<gene>
    <name evidence="1" type="ORF">Patl1_00889</name>
</gene>
<accession>A0ACC1C4B1</accession>
<evidence type="ECO:0000313" key="1">
    <source>
        <dbReference type="EMBL" id="KAJ0110503.1"/>
    </source>
</evidence>
<sequence>MVTSTISCHGRWLQKFMDMKILKKALLLLLVGAPHRKLKDGMKIRGDLHICLMGDPGVAKSQLLKHIINVAPRGVYTTGRGSSGVGLTAAVQKDPVTNEMVLEGGALVSLVFFLMCYSDCSIAKAGITTSLNARTAVLAAANPAWGRYDLRRTPAENINLPPALLSRFDLLWLILDRADMDNDLEMARHVVYVHQNKESPALGFTPLEPSILRAYISAARRLSPCVPRELEEYIAAAYSSIRQEEAKSNSPHSYTTVRTLLSILRISAVIGSLNLGQGGAPYVRDALARLRFSETVAQSDVDEALRLMQMSKFSLYSDDRQRSGLDAISDIYSILRDEAARINKLDVSYAHALNWISRKGYSEAQLKECLEEYAALNVWQIHPHTFDIRFIDA</sequence>
<proteinExistence type="predicted"/>
<dbReference type="Proteomes" id="UP001164250">
    <property type="component" value="Chromosome 1"/>
</dbReference>
<comment type="caution">
    <text evidence="1">The sequence shown here is derived from an EMBL/GenBank/DDBJ whole genome shotgun (WGS) entry which is preliminary data.</text>
</comment>
<dbReference type="EMBL" id="CM047897">
    <property type="protein sequence ID" value="KAJ0110503.1"/>
    <property type="molecule type" value="Genomic_DNA"/>
</dbReference>
<protein>
    <submittedName>
        <fullName evidence="1">Uncharacterized protein</fullName>
    </submittedName>
</protein>
<reference evidence="2" key="1">
    <citation type="journal article" date="2023" name="G3 (Bethesda)">
        <title>Genome assembly and association tests identify interacting loci associated with vigor, precocity, and sex in interspecific pistachio rootstocks.</title>
        <authorList>
            <person name="Palmer W."/>
            <person name="Jacygrad E."/>
            <person name="Sagayaradj S."/>
            <person name="Cavanaugh K."/>
            <person name="Han R."/>
            <person name="Bertier L."/>
            <person name="Beede B."/>
            <person name="Kafkas S."/>
            <person name="Golino D."/>
            <person name="Preece J."/>
            <person name="Michelmore R."/>
        </authorList>
    </citation>
    <scope>NUCLEOTIDE SEQUENCE [LARGE SCALE GENOMIC DNA]</scope>
</reference>
<evidence type="ECO:0000313" key="2">
    <source>
        <dbReference type="Proteomes" id="UP001164250"/>
    </source>
</evidence>
<keyword evidence="2" id="KW-1185">Reference proteome</keyword>
<organism evidence="1 2">
    <name type="scientific">Pistacia atlantica</name>
    <dbReference type="NCBI Taxonomy" id="434234"/>
    <lineage>
        <taxon>Eukaryota</taxon>
        <taxon>Viridiplantae</taxon>
        <taxon>Streptophyta</taxon>
        <taxon>Embryophyta</taxon>
        <taxon>Tracheophyta</taxon>
        <taxon>Spermatophyta</taxon>
        <taxon>Magnoliopsida</taxon>
        <taxon>eudicotyledons</taxon>
        <taxon>Gunneridae</taxon>
        <taxon>Pentapetalae</taxon>
        <taxon>rosids</taxon>
        <taxon>malvids</taxon>
        <taxon>Sapindales</taxon>
        <taxon>Anacardiaceae</taxon>
        <taxon>Pistacia</taxon>
    </lineage>
</organism>
<name>A0ACC1C4B1_9ROSI</name>